<sequence>MYTMYRLLVLWLLCVVASSKAFREEFRFASYYGDHMVLQKAPEQSVLWGYGSDGAEVIVSLEGEQENRKHFVLVQNGIWRVALDPMKAGGPYNVTAVQQGKNITQVTLMDVLFGDVWLCGGQSNMLFTLSQVFNASEEQAMAPKFPHVRIFMAALELSTMELLDLPRVEVPWSIPSAELLGGPKFTHFSAVCWLFGRYLYKTLGYPVGLVESCWGGTPVEAWSSHRVLQKCGLENQNLRHPYLSLNETKRNNSVLWNAMIHPILNMTIKGAIWYQGEDNTAYHQDKYACSFPAMIDDWRMSFHEGSGGQTAPDFPFGFVQLCTREKNSTDDSFPNVRWHQTADYGFAPNPCMKRTFMAVALDLPDEGSPWGSIHPRNKQDVAYRLTLGARAVAYGEKGVSFQGPFPVKVLLSGDSINITYTESVSVTRSKTIFEICCTEVKNNCASSVGWVPAPIMHWGLSYIQVSVAQCQNIVSGVRYAWRDWPCDVKACPVYSSDRVLPAPPFIVNRWPEQGGQEGYKVNKARSLKDDTVRETWHSQC</sequence>
<dbReference type="InterPro" id="IPR036514">
    <property type="entry name" value="SGNH_hydro_sf"/>
</dbReference>
<evidence type="ECO:0000259" key="3">
    <source>
        <dbReference type="Pfam" id="PF03629"/>
    </source>
</evidence>
<dbReference type="PANTHER" id="PTHR22901">
    <property type="entry name" value="SIALATE O-ACETYLESTERASE"/>
    <property type="match status" value="1"/>
</dbReference>
<dbReference type="EMBL" id="JAFDVH010000009">
    <property type="protein sequence ID" value="KAG7470501.1"/>
    <property type="molecule type" value="Genomic_DNA"/>
</dbReference>
<dbReference type="GO" id="GO:0005975">
    <property type="term" value="P:carbohydrate metabolic process"/>
    <property type="evidence" value="ECO:0007669"/>
    <property type="project" value="TreeGrafter"/>
</dbReference>
<keyword evidence="2" id="KW-0732">Signal</keyword>
<dbReference type="InterPro" id="IPR005181">
    <property type="entry name" value="SASA"/>
</dbReference>
<name>A0A9D3TCF2_MEGAT</name>
<evidence type="ECO:0000313" key="4">
    <source>
        <dbReference type="EMBL" id="KAG7470501.1"/>
    </source>
</evidence>
<feature type="signal peptide" evidence="2">
    <location>
        <begin position="1"/>
        <end position="21"/>
    </location>
</feature>
<dbReference type="Pfam" id="PF03629">
    <property type="entry name" value="SASA"/>
    <property type="match status" value="1"/>
</dbReference>
<protein>
    <recommendedName>
        <fullName evidence="3">Sialate O-acetylesterase domain-containing protein</fullName>
    </recommendedName>
</protein>
<dbReference type="Proteomes" id="UP001046870">
    <property type="component" value="Chromosome 9"/>
</dbReference>
<keyword evidence="1" id="KW-0378">Hydrolase</keyword>
<feature type="chain" id="PRO_5038395095" description="Sialate O-acetylesterase domain-containing protein" evidence="2">
    <location>
        <begin position="22"/>
        <end position="540"/>
    </location>
</feature>
<dbReference type="SUPFAM" id="SSF52266">
    <property type="entry name" value="SGNH hydrolase"/>
    <property type="match status" value="1"/>
</dbReference>
<keyword evidence="5" id="KW-1185">Reference proteome</keyword>
<dbReference type="InterPro" id="IPR039329">
    <property type="entry name" value="SIAE"/>
</dbReference>
<reference evidence="4" key="1">
    <citation type="submission" date="2021-01" db="EMBL/GenBank/DDBJ databases">
        <authorList>
            <person name="Zahm M."/>
            <person name="Roques C."/>
            <person name="Cabau C."/>
            <person name="Klopp C."/>
            <person name="Donnadieu C."/>
            <person name="Jouanno E."/>
            <person name="Lampietro C."/>
            <person name="Louis A."/>
            <person name="Herpin A."/>
            <person name="Echchiki A."/>
            <person name="Berthelot C."/>
            <person name="Parey E."/>
            <person name="Roest-Crollius H."/>
            <person name="Braasch I."/>
            <person name="Postlethwait J."/>
            <person name="Bobe J."/>
            <person name="Montfort J."/>
            <person name="Bouchez O."/>
            <person name="Begum T."/>
            <person name="Mejri S."/>
            <person name="Adams A."/>
            <person name="Chen W.-J."/>
            <person name="Guiguen Y."/>
        </authorList>
    </citation>
    <scope>NUCLEOTIDE SEQUENCE</scope>
    <source>
        <strain evidence="4">YG-15Mar2019-1</strain>
        <tissue evidence="4">Brain</tissue>
    </source>
</reference>
<dbReference type="AlphaFoldDB" id="A0A9D3TCF2"/>
<proteinExistence type="predicted"/>
<dbReference type="OrthoDB" id="42638at2759"/>
<gene>
    <name evidence="4" type="ORF">MATL_G00114510</name>
</gene>
<comment type="caution">
    <text evidence="4">The sequence shown here is derived from an EMBL/GenBank/DDBJ whole genome shotgun (WGS) entry which is preliminary data.</text>
</comment>
<evidence type="ECO:0000256" key="2">
    <source>
        <dbReference type="SAM" id="SignalP"/>
    </source>
</evidence>
<dbReference type="GO" id="GO:0001681">
    <property type="term" value="F:sialate O-acetylesterase activity"/>
    <property type="evidence" value="ECO:0007669"/>
    <property type="project" value="InterPro"/>
</dbReference>
<organism evidence="4 5">
    <name type="scientific">Megalops atlanticus</name>
    <name type="common">Tarpon</name>
    <name type="synonym">Clupea gigantea</name>
    <dbReference type="NCBI Taxonomy" id="7932"/>
    <lineage>
        <taxon>Eukaryota</taxon>
        <taxon>Metazoa</taxon>
        <taxon>Chordata</taxon>
        <taxon>Craniata</taxon>
        <taxon>Vertebrata</taxon>
        <taxon>Euteleostomi</taxon>
        <taxon>Actinopterygii</taxon>
        <taxon>Neopterygii</taxon>
        <taxon>Teleostei</taxon>
        <taxon>Elopiformes</taxon>
        <taxon>Megalopidae</taxon>
        <taxon>Megalops</taxon>
    </lineage>
</organism>
<dbReference type="Gene3D" id="3.40.50.1110">
    <property type="entry name" value="SGNH hydrolase"/>
    <property type="match status" value="1"/>
</dbReference>
<evidence type="ECO:0000256" key="1">
    <source>
        <dbReference type="ARBA" id="ARBA00022801"/>
    </source>
</evidence>
<accession>A0A9D3TCF2</accession>
<dbReference type="PANTHER" id="PTHR22901:SF0">
    <property type="entry name" value="SIALATE O-ACETYLESTERASE"/>
    <property type="match status" value="1"/>
</dbReference>
<evidence type="ECO:0000313" key="5">
    <source>
        <dbReference type="Proteomes" id="UP001046870"/>
    </source>
</evidence>
<feature type="domain" description="Sialate O-acetylesterase" evidence="3">
    <location>
        <begin position="115"/>
        <end position="324"/>
    </location>
</feature>